<organism evidence="1 2">
    <name type="scientific">Streptomyces globisporus</name>
    <dbReference type="NCBI Taxonomy" id="1908"/>
    <lineage>
        <taxon>Bacteria</taxon>
        <taxon>Bacillati</taxon>
        <taxon>Actinomycetota</taxon>
        <taxon>Actinomycetes</taxon>
        <taxon>Kitasatosporales</taxon>
        <taxon>Streptomycetaceae</taxon>
        <taxon>Streptomyces</taxon>
    </lineage>
</organism>
<evidence type="ECO:0000313" key="2">
    <source>
        <dbReference type="Proteomes" id="UP001154015"/>
    </source>
</evidence>
<dbReference type="Proteomes" id="UP001154015">
    <property type="component" value="Unassembled WGS sequence"/>
</dbReference>
<keyword evidence="2" id="KW-1185">Reference proteome</keyword>
<accession>A0ABM9GVY0</accession>
<evidence type="ECO:0000313" key="1">
    <source>
        <dbReference type="EMBL" id="CAH9415708.1"/>
    </source>
</evidence>
<reference evidence="1" key="1">
    <citation type="submission" date="2022-03" db="EMBL/GenBank/DDBJ databases">
        <authorList>
            <person name="Leyn A S."/>
        </authorList>
    </citation>
    <scope>NUCLEOTIDE SEQUENCE</scope>
    <source>
        <strain evidence="1">Streptomyces globisporus 4-3</strain>
    </source>
</reference>
<gene>
    <name evidence="1" type="ORF">SGL43_02726</name>
</gene>
<protein>
    <submittedName>
        <fullName evidence="1">Uncharacterized protein</fullName>
    </submittedName>
</protein>
<name>A0ABM9GVY0_STRGL</name>
<sequence>MHVGPPESAGCTGGCSRAVPRGDCRACVTGDGSDPGDASHVVYTWWTVDLFVLDGKPLCNR</sequence>
<dbReference type="EMBL" id="CAKXYP010000007">
    <property type="protein sequence ID" value="CAH9415708.1"/>
    <property type="molecule type" value="Genomic_DNA"/>
</dbReference>
<comment type="caution">
    <text evidence="1">The sequence shown here is derived from an EMBL/GenBank/DDBJ whole genome shotgun (WGS) entry which is preliminary data.</text>
</comment>
<proteinExistence type="predicted"/>